<accession>A0A0P7U695</accession>
<dbReference type="PANTHER" id="PTHR45716:SF5">
    <property type="entry name" value="SYNAPTOTAGMIN-LIKE PROTEIN 2"/>
    <property type="match status" value="1"/>
</dbReference>
<organism evidence="10 11">
    <name type="scientific">Scleropages formosus</name>
    <name type="common">Asian bonytongue</name>
    <name type="synonym">Osteoglossum formosum</name>
    <dbReference type="NCBI Taxonomy" id="113540"/>
    <lineage>
        <taxon>Eukaryota</taxon>
        <taxon>Metazoa</taxon>
        <taxon>Chordata</taxon>
        <taxon>Craniata</taxon>
        <taxon>Vertebrata</taxon>
        <taxon>Euteleostomi</taxon>
        <taxon>Actinopterygii</taxon>
        <taxon>Neopterygii</taxon>
        <taxon>Teleostei</taxon>
        <taxon>Osteoglossocephala</taxon>
        <taxon>Osteoglossomorpha</taxon>
        <taxon>Osteoglossiformes</taxon>
        <taxon>Osteoglossidae</taxon>
        <taxon>Scleropages</taxon>
    </lineage>
</organism>
<feature type="region of interest" description="Disordered" evidence="7">
    <location>
        <begin position="1002"/>
        <end position="1043"/>
    </location>
</feature>
<evidence type="ECO:0000256" key="3">
    <source>
        <dbReference type="ARBA" id="ARBA00022483"/>
    </source>
</evidence>
<sequence>MRNLRAPEPIAGLGWTDNPKVNNADCERGQKGSTELVTMIDLSYLTEQEQEMIKAVLKRDAALKRVEEERVKKLQRSLRDRSKLKYFTGEWFYETKSRRHRDRIHGSDIIRASLSQKKPITLLELTQMWEERPSFVNSGNKEVFVPAELSGLLEEPAAQPLEAREHSRQQGSRTRHNPFNEAQVAPMAAVQTDGLLTNGAVQMVPTSEGEFLLPPKNNVVSDTVINSEGSPALCGTFSEPVAEPKKRTVIHTDLDSPRSDRSCAELHSKTSSPRGFLKHSSSDSSSDMTNPRHDSPSLPHSPSPVTMLTSSGDLGAGAMFTRQTESVSSPDSEQVGFSWVATSGSKEEVELQRACEPGEHYLLDVGNPTLSSFEQKSSHIDTCSPLREGSNDMIHSRVVHEELVKAEDLSLTAARTPANPSSYPSVWTAMVPPCGGTVLHTSQSQNRKLIEWWKKVGIEEESESIAKVLEWFTWSSNSSSSPSDEDEENQESYQLDFKKAKQHPGMPADIKTHFTSRDVRDFTKSSPIKHMTGTLEEKLEGERLYKAEICYSEDVLVSEANPIMPVIDSLCLHTELVCQPKGCLLTAEERQKPEEQTAEEQIFEEGVCDEDITNVSATKVPQDVKSYEAQEEVPQHKVTTLMSFWEQQNRDPKVLISRTNSGLGQTEIEADQQTLFTHEDMAPSSENTDNVHEKYMPETDDIRGGVPVFPPQITRSRISADIEENIEQVCLETGHPTSPKEHFVADSALKTMFSEVNSLSVQSSRLSEGQNEDNFGYTPKSIIVGEKDSSSTQDLTTDSQTRDQKEGGQLLSLFKDSPFITQSNQDPLEEMTLNLQQDLKGKIGPLKSFWEKEKSSPTIIAGQSKNSSYSKSIDEYLESSQCQVNDRFNTSSSVFGTTSKTLDSDDFISSQCSIRPNFTFQQIELSSNFKNVCDFRRDSAKEAKVENRQPIMKAMKESPQGQMMRDDHNIPWQVSTAPATPSSSFSDPDQMKRMSMSVPVFVQEENGGRDSDSESSGRSDGQRRTGSSFTNLSASSGVPSVSSQVSGSVMSIYSGDFGSVDVKGTIQFAISYVQKLSEMHIFVVQCRNLAIADIRKNRSDPYVKCYLFPDKAKLGKRKTSVKKKTVNPTYNEILRYRVDIETLRTQTMNLSVWHNDTFGRNSFMGEVDMDLSKWDFSNTQMRDYTLKPRTASGMQPVDYRGEMRVALRFLNQVSQSKQSSKTGEVQIWVKDCKNLPMIRGAAIDPFVKCTVLPDPNKKSRQKTRVLKRTADPQFNHTMVHEGFGPEDLKEACVELTVWDHDRLSNHFIGGLRLGLGTGKSYGAPVDWMDCSSDEAALWERMMDCHNEWVEDVLPLRMLVMAR</sequence>
<feature type="domain" description="C2" evidence="8">
    <location>
        <begin position="1062"/>
        <end position="1184"/>
    </location>
</feature>
<gene>
    <name evidence="10" type="ORF">Z043_111496</name>
</gene>
<dbReference type="FunFam" id="2.60.40.150:FF:000006">
    <property type="entry name" value="Synaptotagmin-like 5, isoform CRA_a"/>
    <property type="match status" value="1"/>
</dbReference>
<keyword evidence="2" id="KW-1003">Cell membrane</keyword>
<evidence type="ECO:0000313" key="11">
    <source>
        <dbReference type="Proteomes" id="UP000034805"/>
    </source>
</evidence>
<dbReference type="GO" id="GO:0005886">
    <property type="term" value="C:plasma membrane"/>
    <property type="evidence" value="ECO:0007669"/>
    <property type="project" value="UniProtKB-SubCell"/>
</dbReference>
<dbReference type="GO" id="GO:0042043">
    <property type="term" value="F:neurexin family protein binding"/>
    <property type="evidence" value="ECO:0007669"/>
    <property type="project" value="TreeGrafter"/>
</dbReference>
<keyword evidence="5" id="KW-0472">Membrane</keyword>
<proteinExistence type="predicted"/>
<dbReference type="Gene3D" id="6.10.250.3000">
    <property type="match status" value="1"/>
</dbReference>
<feature type="region of interest" description="Disordered" evidence="7">
    <location>
        <begin position="244"/>
        <end position="311"/>
    </location>
</feature>
<evidence type="ECO:0000259" key="9">
    <source>
        <dbReference type="PROSITE" id="PS50916"/>
    </source>
</evidence>
<dbReference type="GO" id="GO:0031267">
    <property type="term" value="F:small GTPase binding"/>
    <property type="evidence" value="ECO:0007669"/>
    <property type="project" value="InterPro"/>
</dbReference>
<feature type="domain" description="C2" evidence="8">
    <location>
        <begin position="1199"/>
        <end position="1328"/>
    </location>
</feature>
<feature type="compositionally biased region" description="Basic and acidic residues" evidence="7">
    <location>
        <begin position="1006"/>
        <end position="1023"/>
    </location>
</feature>
<dbReference type="GO" id="GO:0070382">
    <property type="term" value="C:exocytic vesicle"/>
    <property type="evidence" value="ECO:0007669"/>
    <property type="project" value="TreeGrafter"/>
</dbReference>
<dbReference type="InterPro" id="IPR035892">
    <property type="entry name" value="C2_domain_sf"/>
</dbReference>
<evidence type="ECO:0000256" key="4">
    <source>
        <dbReference type="ARBA" id="ARBA00022737"/>
    </source>
</evidence>
<dbReference type="InterPro" id="IPR000008">
    <property type="entry name" value="C2_dom"/>
</dbReference>
<name>A0A0P7U695_SCLFO</name>
<evidence type="ECO:0000313" key="10">
    <source>
        <dbReference type="EMBL" id="KPP69730.1"/>
    </source>
</evidence>
<comment type="subcellular location">
    <subcellularLocation>
        <location evidence="1">Cell membrane</location>
    </subcellularLocation>
</comment>
<dbReference type="Pfam" id="PF00168">
    <property type="entry name" value="C2"/>
    <property type="match status" value="2"/>
</dbReference>
<dbReference type="SMART" id="SM00239">
    <property type="entry name" value="C2"/>
    <property type="match status" value="2"/>
</dbReference>
<feature type="region of interest" description="Disordered" evidence="7">
    <location>
        <begin position="783"/>
        <end position="804"/>
    </location>
</feature>
<evidence type="ECO:0000259" key="8">
    <source>
        <dbReference type="PROSITE" id="PS50004"/>
    </source>
</evidence>
<evidence type="ECO:0000256" key="2">
    <source>
        <dbReference type="ARBA" id="ARBA00022475"/>
    </source>
</evidence>
<dbReference type="CDD" id="cd04020">
    <property type="entry name" value="C2B_SLP_1-2-3-4"/>
    <property type="match status" value="1"/>
</dbReference>
<dbReference type="InterPro" id="IPR010911">
    <property type="entry name" value="Rab_BD"/>
</dbReference>
<feature type="compositionally biased region" description="Basic and acidic residues" evidence="7">
    <location>
        <begin position="244"/>
        <end position="268"/>
    </location>
</feature>
<evidence type="ECO:0000256" key="7">
    <source>
        <dbReference type="SAM" id="MobiDB-lite"/>
    </source>
</evidence>
<feature type="domain" description="RabBD" evidence="9">
    <location>
        <begin position="39"/>
        <end position="95"/>
    </location>
</feature>
<feature type="compositionally biased region" description="Low complexity" evidence="7">
    <location>
        <begin position="790"/>
        <end position="799"/>
    </location>
</feature>
<dbReference type="Proteomes" id="UP000034805">
    <property type="component" value="Unassembled WGS sequence"/>
</dbReference>
<dbReference type="FunFam" id="2.60.40.150:FF:000040">
    <property type="entry name" value="synaptotagmin-like protein 2 isoform X2"/>
    <property type="match status" value="1"/>
</dbReference>
<keyword evidence="4" id="KW-0677">Repeat</keyword>
<dbReference type="PROSITE" id="PS50004">
    <property type="entry name" value="C2"/>
    <property type="match status" value="2"/>
</dbReference>
<keyword evidence="3" id="KW-0268">Exocytosis</keyword>
<feature type="non-terminal residue" evidence="10">
    <location>
        <position position="1362"/>
    </location>
</feature>
<dbReference type="SUPFAM" id="SSF49562">
    <property type="entry name" value="C2 domain (Calcium/lipid-binding domain, CaLB)"/>
    <property type="match status" value="2"/>
</dbReference>
<reference evidence="10 11" key="1">
    <citation type="submission" date="2015-08" db="EMBL/GenBank/DDBJ databases">
        <title>The genome of the Asian arowana (Scleropages formosus).</title>
        <authorList>
            <person name="Tan M.H."/>
            <person name="Gan H.M."/>
            <person name="Croft L.J."/>
            <person name="Austin C.M."/>
        </authorList>
    </citation>
    <scope>NUCLEOTIDE SEQUENCE [LARGE SCALE GENOMIC DNA]</scope>
    <source>
        <strain evidence="10">Aro1</strain>
    </source>
</reference>
<dbReference type="GO" id="GO:0006886">
    <property type="term" value="P:intracellular protein transport"/>
    <property type="evidence" value="ECO:0007669"/>
    <property type="project" value="InterPro"/>
</dbReference>
<dbReference type="PANTHER" id="PTHR45716">
    <property type="entry name" value="BITESIZE, ISOFORM I"/>
    <property type="match status" value="1"/>
</dbReference>
<dbReference type="EMBL" id="JARO02003812">
    <property type="protein sequence ID" value="KPP69730.1"/>
    <property type="molecule type" value="Genomic_DNA"/>
</dbReference>
<evidence type="ECO:0000256" key="5">
    <source>
        <dbReference type="ARBA" id="ARBA00023136"/>
    </source>
</evidence>
<dbReference type="CDD" id="cd08393">
    <property type="entry name" value="C2A_SLP-1_2"/>
    <property type="match status" value="1"/>
</dbReference>
<feature type="region of interest" description="Disordered" evidence="7">
    <location>
        <begin position="157"/>
        <end position="177"/>
    </location>
</feature>
<dbReference type="Gene3D" id="2.60.40.150">
    <property type="entry name" value="C2 domain"/>
    <property type="match status" value="2"/>
</dbReference>
<dbReference type="PROSITE" id="PS50916">
    <property type="entry name" value="RABBD"/>
    <property type="match status" value="1"/>
</dbReference>
<comment type="caution">
    <text evidence="10">The sequence shown here is derived from an EMBL/GenBank/DDBJ whole genome shotgun (WGS) entry which is preliminary data.</text>
</comment>
<evidence type="ECO:0000256" key="6">
    <source>
        <dbReference type="ARBA" id="ARBA00072164"/>
    </source>
</evidence>
<protein>
    <recommendedName>
        <fullName evidence="6">Synaptotagmin-like protein 2</fullName>
    </recommendedName>
</protein>
<dbReference type="InterPro" id="IPR043567">
    <property type="entry name" value="SYTL1-5_C2B"/>
</dbReference>
<feature type="compositionally biased region" description="Low complexity" evidence="7">
    <location>
        <begin position="1033"/>
        <end position="1043"/>
    </location>
</feature>
<dbReference type="GO" id="GO:0006887">
    <property type="term" value="P:exocytosis"/>
    <property type="evidence" value="ECO:0007669"/>
    <property type="project" value="UniProtKB-KW"/>
</dbReference>
<evidence type="ECO:0000256" key="1">
    <source>
        <dbReference type="ARBA" id="ARBA00004236"/>
    </source>
</evidence>